<name>A0A0F9T222_9ZZZZ</name>
<proteinExistence type="predicted"/>
<dbReference type="AlphaFoldDB" id="A0A0F9T222"/>
<reference evidence="1" key="1">
    <citation type="journal article" date="2015" name="Nature">
        <title>Complex archaea that bridge the gap between prokaryotes and eukaryotes.</title>
        <authorList>
            <person name="Spang A."/>
            <person name="Saw J.H."/>
            <person name="Jorgensen S.L."/>
            <person name="Zaremba-Niedzwiedzka K."/>
            <person name="Martijn J."/>
            <person name="Lind A.E."/>
            <person name="van Eijk R."/>
            <person name="Schleper C."/>
            <person name="Guy L."/>
            <person name="Ettema T.J."/>
        </authorList>
    </citation>
    <scope>NUCLEOTIDE SEQUENCE</scope>
</reference>
<comment type="caution">
    <text evidence="1">The sequence shown here is derived from an EMBL/GenBank/DDBJ whole genome shotgun (WGS) entry which is preliminary data.</text>
</comment>
<protein>
    <submittedName>
        <fullName evidence="1">Uncharacterized protein</fullName>
    </submittedName>
</protein>
<sequence>MKFALQSPYKRTRSPLPIYIGALLITLGAIAAFAQDTEKNNQPGGDIAVQQLSFARNDPQALSIARRMYGRDYTYVKAVRVWLEAPNDDPEQLFLKISKSRNCETECFNVALFHNEKWLEIYRRPAVDALGLSAVTPTGMRSIIEDGRVWTWNGQAYAPQPNQEGMVEREANEEELALVSKELGANVDETTATSFGPPEVSVYDVDILTGGEKIIVVHSPYFCGQSTCPVFLINNLGQSYRMIQALEGVIGISKTERDENGFRGIETLSRGGVTVISPSTGAPMETIPIQPVVVAGTVK</sequence>
<accession>A0A0F9T222</accession>
<gene>
    <name evidence="1" type="ORF">LCGC14_0381190</name>
</gene>
<evidence type="ECO:0000313" key="1">
    <source>
        <dbReference type="EMBL" id="KKN75375.1"/>
    </source>
</evidence>
<organism evidence="1">
    <name type="scientific">marine sediment metagenome</name>
    <dbReference type="NCBI Taxonomy" id="412755"/>
    <lineage>
        <taxon>unclassified sequences</taxon>
        <taxon>metagenomes</taxon>
        <taxon>ecological metagenomes</taxon>
    </lineage>
</organism>
<dbReference type="EMBL" id="LAZR01000311">
    <property type="protein sequence ID" value="KKN75375.1"/>
    <property type="molecule type" value="Genomic_DNA"/>
</dbReference>